<feature type="domain" description="PIN" evidence="1">
    <location>
        <begin position="11"/>
        <end position="134"/>
    </location>
</feature>
<dbReference type="Gene3D" id="3.40.50.1010">
    <property type="entry name" value="5'-nuclease"/>
    <property type="match status" value="1"/>
</dbReference>
<dbReference type="OrthoDB" id="597721at2"/>
<evidence type="ECO:0000313" key="3">
    <source>
        <dbReference type="Proteomes" id="UP000308271"/>
    </source>
</evidence>
<dbReference type="RefSeq" id="WP_139457430.1">
    <property type="nucleotide sequence ID" value="NZ_VDCH01000022.1"/>
</dbReference>
<organism evidence="2 3">
    <name type="scientific">Chlorobaculum thiosulfatiphilum</name>
    <name type="common">Chlorobium limicola f.sp. thiosulfatophilum</name>
    <dbReference type="NCBI Taxonomy" id="115852"/>
    <lineage>
        <taxon>Bacteria</taxon>
        <taxon>Pseudomonadati</taxon>
        <taxon>Chlorobiota</taxon>
        <taxon>Chlorobiia</taxon>
        <taxon>Chlorobiales</taxon>
        <taxon>Chlorobiaceae</taxon>
        <taxon>Chlorobaculum</taxon>
    </lineage>
</organism>
<keyword evidence="3" id="KW-1185">Reference proteome</keyword>
<dbReference type="SUPFAM" id="SSF88723">
    <property type="entry name" value="PIN domain-like"/>
    <property type="match status" value="1"/>
</dbReference>
<sequence length="160" mass="18175">MSKNIKKFVWDTSAIINIKDPDINCYSPAYSLMKDLSDGWISGPYQNIFPSIAIFEVSASVSRMHREGKSILREFYLMDENAVIYDVDKSLIQKSRELYTKPGFDRLRGADLIFACIAAIENAYLITLDKAFKQNISDSVAVIDLNDSKQSAKYRDILVD</sequence>
<proteinExistence type="predicted"/>
<dbReference type="InterPro" id="IPR002716">
    <property type="entry name" value="PIN_dom"/>
</dbReference>
<reference evidence="2 3" key="1">
    <citation type="submission" date="2019-05" db="EMBL/GenBank/DDBJ databases">
        <title>Draft Whole-Genome sequence of the green sulfur bacterium Chlorobaculum thiosulfatiphilum DSM 249.</title>
        <authorList>
            <person name="Meyer T.E."/>
            <person name="Kyndt J.A."/>
        </authorList>
    </citation>
    <scope>NUCLEOTIDE SEQUENCE [LARGE SCALE GENOMIC DNA]</scope>
    <source>
        <strain evidence="2 3">DSM 249</strain>
    </source>
</reference>
<dbReference type="Pfam" id="PF01850">
    <property type="entry name" value="PIN"/>
    <property type="match status" value="1"/>
</dbReference>
<dbReference type="InterPro" id="IPR029060">
    <property type="entry name" value="PIN-like_dom_sf"/>
</dbReference>
<name>A0A5C4S519_CHLTI</name>
<comment type="caution">
    <text evidence="2">The sequence shown here is derived from an EMBL/GenBank/DDBJ whole genome shotgun (WGS) entry which is preliminary data.</text>
</comment>
<protein>
    <submittedName>
        <fullName evidence="2">PIN domain-containing protein</fullName>
    </submittedName>
</protein>
<accession>A0A5C4S519</accession>
<dbReference type="Proteomes" id="UP000308271">
    <property type="component" value="Unassembled WGS sequence"/>
</dbReference>
<dbReference type="AlphaFoldDB" id="A0A5C4S519"/>
<gene>
    <name evidence="2" type="ORF">FGF66_09610</name>
</gene>
<dbReference type="EMBL" id="VDCH01000022">
    <property type="protein sequence ID" value="TNJ38332.1"/>
    <property type="molecule type" value="Genomic_DNA"/>
</dbReference>
<evidence type="ECO:0000259" key="1">
    <source>
        <dbReference type="Pfam" id="PF01850"/>
    </source>
</evidence>
<evidence type="ECO:0000313" key="2">
    <source>
        <dbReference type="EMBL" id="TNJ38332.1"/>
    </source>
</evidence>